<dbReference type="NCBIfam" id="TIGR04037">
    <property type="entry name" value="LLM_duo_CE1759"/>
    <property type="match status" value="1"/>
</dbReference>
<keyword evidence="1" id="KW-0285">Flavoprotein</keyword>
<evidence type="ECO:0000256" key="1">
    <source>
        <dbReference type="ARBA" id="ARBA00022630"/>
    </source>
</evidence>
<protein>
    <submittedName>
        <fullName evidence="5">FMN reductase</fullName>
    </submittedName>
</protein>
<dbReference type="InterPro" id="IPR029039">
    <property type="entry name" value="Flavoprotein-like_sf"/>
</dbReference>
<evidence type="ECO:0000256" key="2">
    <source>
        <dbReference type="ARBA" id="ARBA00022643"/>
    </source>
</evidence>
<dbReference type="Gene3D" id="3.40.50.360">
    <property type="match status" value="1"/>
</dbReference>
<dbReference type="Pfam" id="PF03358">
    <property type="entry name" value="FMN_red"/>
    <property type="match status" value="1"/>
</dbReference>
<dbReference type="PANTHER" id="PTHR43408:SF2">
    <property type="entry name" value="FMN REDUCTASE (NADPH)"/>
    <property type="match status" value="1"/>
</dbReference>
<dbReference type="SUPFAM" id="SSF52218">
    <property type="entry name" value="Flavoproteins"/>
    <property type="match status" value="1"/>
</dbReference>
<name>A0ABP4DX88_9ACTN</name>
<feature type="domain" description="NADPH-dependent FMN reductase-like" evidence="4">
    <location>
        <begin position="6"/>
        <end position="155"/>
    </location>
</feature>
<gene>
    <name evidence="5" type="ORF">GCM10009663_08310</name>
</gene>
<evidence type="ECO:0000313" key="5">
    <source>
        <dbReference type="EMBL" id="GAA1071398.1"/>
    </source>
</evidence>
<dbReference type="InterPro" id="IPR051814">
    <property type="entry name" value="NAD(P)H-dep_FMN_reductase"/>
</dbReference>
<accession>A0ABP4DX88</accession>
<reference evidence="6" key="1">
    <citation type="journal article" date="2019" name="Int. J. Syst. Evol. Microbiol.">
        <title>The Global Catalogue of Microorganisms (GCM) 10K type strain sequencing project: providing services to taxonomists for standard genome sequencing and annotation.</title>
        <authorList>
            <consortium name="The Broad Institute Genomics Platform"/>
            <consortium name="The Broad Institute Genome Sequencing Center for Infectious Disease"/>
            <person name="Wu L."/>
            <person name="Ma J."/>
        </authorList>
    </citation>
    <scope>NUCLEOTIDE SEQUENCE [LARGE SCALE GENOMIC DNA]</scope>
    <source>
        <strain evidence="6">JCM 13002</strain>
    </source>
</reference>
<dbReference type="PANTHER" id="PTHR43408">
    <property type="entry name" value="FMN REDUCTASE (NADPH)"/>
    <property type="match status" value="1"/>
</dbReference>
<keyword evidence="2" id="KW-0288">FMN</keyword>
<keyword evidence="6" id="KW-1185">Reference proteome</keyword>
<dbReference type="RefSeq" id="WP_344622089.1">
    <property type="nucleotide sequence ID" value="NZ_BAAALD010000005.1"/>
</dbReference>
<keyword evidence="3" id="KW-0560">Oxidoreductase</keyword>
<dbReference type="InterPro" id="IPR023932">
    <property type="entry name" value="CE1759_FMN_reduct"/>
</dbReference>
<dbReference type="EMBL" id="BAAALD010000005">
    <property type="protein sequence ID" value="GAA1071398.1"/>
    <property type="molecule type" value="Genomic_DNA"/>
</dbReference>
<sequence length="205" mass="21234">MTAPLKLVAVSAGLSVPSSTRLLADRLAGAVRTALEGRREVEVEVVELRGLARPIADHLVTGFPGPELRAALESVEAADGLIAVTPVFSASYSGLFKSFFDVLDREALTGTPVLIAATGGTARHSLALEHAVRPLFAHLRAVVVPTAVFAASEDWGPGGDAEGLGPRIARAGGELADLLAGRPPRPRTGPEVVPFEQQLAALRAG</sequence>
<evidence type="ECO:0000256" key="3">
    <source>
        <dbReference type="ARBA" id="ARBA00023002"/>
    </source>
</evidence>
<evidence type="ECO:0000313" key="6">
    <source>
        <dbReference type="Proteomes" id="UP001499987"/>
    </source>
</evidence>
<dbReference type="Proteomes" id="UP001499987">
    <property type="component" value="Unassembled WGS sequence"/>
</dbReference>
<proteinExistence type="predicted"/>
<comment type="caution">
    <text evidence="5">The sequence shown here is derived from an EMBL/GenBank/DDBJ whole genome shotgun (WGS) entry which is preliminary data.</text>
</comment>
<dbReference type="InterPro" id="IPR005025">
    <property type="entry name" value="FMN_Rdtase-like_dom"/>
</dbReference>
<organism evidence="5 6">
    <name type="scientific">Kitasatospora arboriphila</name>
    <dbReference type="NCBI Taxonomy" id="258052"/>
    <lineage>
        <taxon>Bacteria</taxon>
        <taxon>Bacillati</taxon>
        <taxon>Actinomycetota</taxon>
        <taxon>Actinomycetes</taxon>
        <taxon>Kitasatosporales</taxon>
        <taxon>Streptomycetaceae</taxon>
        <taxon>Kitasatospora</taxon>
    </lineage>
</organism>
<evidence type="ECO:0000259" key="4">
    <source>
        <dbReference type="Pfam" id="PF03358"/>
    </source>
</evidence>